<dbReference type="GeneID" id="91087582"/>
<reference evidence="1" key="2">
    <citation type="journal article" date="2022" name="Elife">
        <title>Obligate sexual reproduction of a homothallic fungus closely related to the Cryptococcus pathogenic species complex.</title>
        <authorList>
            <person name="Passer A.R."/>
            <person name="Clancey S.A."/>
            <person name="Shea T."/>
            <person name="David-Palma M."/>
            <person name="Averette A.F."/>
            <person name="Boekhout T."/>
            <person name="Porcel B.M."/>
            <person name="Nowrousian M."/>
            <person name="Cuomo C.A."/>
            <person name="Sun S."/>
            <person name="Heitman J."/>
            <person name="Coelho M.A."/>
        </authorList>
    </citation>
    <scope>NUCLEOTIDE SEQUENCE</scope>
    <source>
        <strain evidence="1">CBS 7841</strain>
    </source>
</reference>
<dbReference type="AlphaFoldDB" id="A0A1E3I2M4"/>
<dbReference type="Proteomes" id="UP000094043">
    <property type="component" value="Chromosome 4"/>
</dbReference>
<protein>
    <submittedName>
        <fullName evidence="1">Uncharacterized protein</fullName>
    </submittedName>
</protein>
<name>A0A1E3I2M4_9TREE</name>
<sequence length="101" mass="11327">MISSNHTFDASMEGRYCGHPRDAMERQRFIPLRNGQIIDREEDSGRFINVTHAEPHESELGLDGIQKGFKTFGRLLKNRTSELEASLAGLDIEITPCHGAT</sequence>
<proteinExistence type="predicted"/>
<evidence type="ECO:0000313" key="2">
    <source>
        <dbReference type="Proteomes" id="UP000094043"/>
    </source>
</evidence>
<dbReference type="KEGG" id="cdep:91087582"/>
<accession>A0A1E3I2M4</accession>
<evidence type="ECO:0000313" key="1">
    <source>
        <dbReference type="EMBL" id="WVN88170.1"/>
    </source>
</evidence>
<dbReference type="VEuPathDB" id="FungiDB:L203_05404"/>
<dbReference type="RefSeq" id="XP_066068870.1">
    <property type="nucleotide sequence ID" value="XM_066212773.1"/>
</dbReference>
<gene>
    <name evidence="1" type="ORF">L203_103371</name>
</gene>
<organism evidence="1 2">
    <name type="scientific">Cryptococcus depauperatus CBS 7841</name>
    <dbReference type="NCBI Taxonomy" id="1295531"/>
    <lineage>
        <taxon>Eukaryota</taxon>
        <taxon>Fungi</taxon>
        <taxon>Dikarya</taxon>
        <taxon>Basidiomycota</taxon>
        <taxon>Agaricomycotina</taxon>
        <taxon>Tremellomycetes</taxon>
        <taxon>Tremellales</taxon>
        <taxon>Cryptococcaceae</taxon>
        <taxon>Cryptococcus</taxon>
    </lineage>
</organism>
<dbReference type="EMBL" id="CP143787">
    <property type="protein sequence ID" value="WVN88170.1"/>
    <property type="molecule type" value="Genomic_DNA"/>
</dbReference>
<reference evidence="1" key="3">
    <citation type="submission" date="2024-01" db="EMBL/GenBank/DDBJ databases">
        <authorList>
            <person name="Coelho M.A."/>
            <person name="David-Palma M."/>
            <person name="Shea T."/>
            <person name="Sun S."/>
            <person name="Cuomo C.A."/>
            <person name="Heitman J."/>
        </authorList>
    </citation>
    <scope>NUCLEOTIDE SEQUENCE</scope>
    <source>
        <strain evidence="1">CBS 7841</strain>
    </source>
</reference>
<reference evidence="1" key="1">
    <citation type="submission" date="2016-06" db="EMBL/GenBank/DDBJ databases">
        <authorList>
            <person name="Cuomo C."/>
            <person name="Litvintseva A."/>
            <person name="Heitman J."/>
            <person name="Chen Y."/>
            <person name="Sun S."/>
            <person name="Springer D."/>
            <person name="Dromer F."/>
            <person name="Young S."/>
            <person name="Zeng Q."/>
            <person name="Chapman S."/>
            <person name="Gujja S."/>
            <person name="Saif S."/>
            <person name="Birren B."/>
        </authorList>
    </citation>
    <scope>NUCLEOTIDE SEQUENCE</scope>
    <source>
        <strain evidence="1">CBS 7841</strain>
    </source>
</reference>
<keyword evidence="2" id="KW-1185">Reference proteome</keyword>